<protein>
    <recommendedName>
        <fullName evidence="7">FAD-binding PCMH-type domain-containing protein</fullName>
    </recommendedName>
</protein>
<dbReference type="InterPro" id="IPR016169">
    <property type="entry name" value="FAD-bd_PCMH_sub2"/>
</dbReference>
<dbReference type="InterPro" id="IPR036318">
    <property type="entry name" value="FAD-bd_PCMH-like_sf"/>
</dbReference>
<dbReference type="Pfam" id="PF01565">
    <property type="entry name" value="FAD_binding_4"/>
    <property type="match status" value="1"/>
</dbReference>
<sequence>MNQTHQDMKKSFPKSSVFLFVLTLSFSTSWAALSSILDATPGSEDFISCIKSNSNNVSVSQLTFTSANASFLPIWQVAVQNTRFLKPSTRRPSVIVTPVEETLIQTTLFCAKEHGYELRIRSGGHDYEGLSYTADVPFVMLDFTNMRSIDVDVANSTAWVQAGAVLGEVYYAISQKTDTLYFPAGVCPTVGVGGYMGGAGYGNLLRKYGTAADNVIDARFMDVNGNILDRKSMGEDLFWAIRGGGVSSFGIVLAWKLRLVPVPEKVTVFILNKTLEQGATEIFHKYQTVIPAIDRNLHIRTQVFDIYIGNTTKKTINIMFEGIYQGTTDTLLPLLDEKFPELGVTRKICEEIKMIQSTLVFWGFPSSLPTEILTNRSAIAKLNNKSKSDYIRKPIPISGLKKIWKKFMENDESALLMINPFGGRMADYSETAIPYPHRAGVLLQVLKTVNFNGQASDTTPTSLRRLSWLRSLEELLTPYVSKNPREAYSNYNDLDFGVGNANYKEASVWGERYWKRDNFKRLIRIKAKVDPENFFRRPQKMKTYIGGKLYEAVTVSAMETCGLYLPLITSLQTSNKCTLGFRCCCRLIK</sequence>
<keyword evidence="3" id="KW-0285">Flavoprotein</keyword>
<evidence type="ECO:0000256" key="4">
    <source>
        <dbReference type="ARBA" id="ARBA00022729"/>
    </source>
</evidence>
<dbReference type="Gene3D" id="3.30.43.10">
    <property type="entry name" value="Uridine Diphospho-n-acetylenolpyruvylglucosamine Reductase, domain 2"/>
    <property type="match status" value="1"/>
</dbReference>
<comment type="similarity">
    <text evidence="2">Belongs to the oxygen-dependent FAD-linked oxidoreductase family.</text>
</comment>
<keyword evidence="6" id="KW-0325">Glycoprotein</keyword>
<name>A0AAU9LJ20_9ASTR</name>
<dbReference type="EMBL" id="CAKMRJ010000001">
    <property type="protein sequence ID" value="CAH1414786.1"/>
    <property type="molecule type" value="Genomic_DNA"/>
</dbReference>
<evidence type="ECO:0000313" key="8">
    <source>
        <dbReference type="EMBL" id="CAH1414786.1"/>
    </source>
</evidence>
<reference evidence="8 9" key="1">
    <citation type="submission" date="2022-01" db="EMBL/GenBank/DDBJ databases">
        <authorList>
            <person name="Xiong W."/>
            <person name="Schranz E."/>
        </authorList>
    </citation>
    <scope>NUCLEOTIDE SEQUENCE [LARGE SCALE GENOMIC DNA]</scope>
</reference>
<dbReference type="PROSITE" id="PS51387">
    <property type="entry name" value="FAD_PCMH"/>
    <property type="match status" value="1"/>
</dbReference>
<dbReference type="InterPro" id="IPR016166">
    <property type="entry name" value="FAD-bd_PCMH"/>
</dbReference>
<dbReference type="InterPro" id="IPR012951">
    <property type="entry name" value="BBE"/>
</dbReference>
<organism evidence="8 9">
    <name type="scientific">Lactuca virosa</name>
    <dbReference type="NCBI Taxonomy" id="75947"/>
    <lineage>
        <taxon>Eukaryota</taxon>
        <taxon>Viridiplantae</taxon>
        <taxon>Streptophyta</taxon>
        <taxon>Embryophyta</taxon>
        <taxon>Tracheophyta</taxon>
        <taxon>Spermatophyta</taxon>
        <taxon>Magnoliopsida</taxon>
        <taxon>eudicotyledons</taxon>
        <taxon>Gunneridae</taxon>
        <taxon>Pentapetalae</taxon>
        <taxon>asterids</taxon>
        <taxon>campanulids</taxon>
        <taxon>Asterales</taxon>
        <taxon>Asteraceae</taxon>
        <taxon>Cichorioideae</taxon>
        <taxon>Cichorieae</taxon>
        <taxon>Lactucinae</taxon>
        <taxon>Lactuca</taxon>
    </lineage>
</organism>
<evidence type="ECO:0000259" key="7">
    <source>
        <dbReference type="PROSITE" id="PS51387"/>
    </source>
</evidence>
<dbReference type="Pfam" id="PF08031">
    <property type="entry name" value="BBE"/>
    <property type="match status" value="1"/>
</dbReference>
<keyword evidence="9" id="KW-1185">Reference proteome</keyword>
<feature type="domain" description="FAD-binding PCMH-type" evidence="7">
    <location>
        <begin position="88"/>
        <end position="262"/>
    </location>
</feature>
<dbReference type="GO" id="GO:0071949">
    <property type="term" value="F:FAD binding"/>
    <property type="evidence" value="ECO:0007669"/>
    <property type="project" value="InterPro"/>
</dbReference>
<keyword evidence="4" id="KW-0732">Signal</keyword>
<proteinExistence type="inferred from homology"/>
<keyword evidence="5" id="KW-0274">FAD</keyword>
<dbReference type="GO" id="GO:0016491">
    <property type="term" value="F:oxidoreductase activity"/>
    <property type="evidence" value="ECO:0007669"/>
    <property type="project" value="InterPro"/>
</dbReference>
<dbReference type="PANTHER" id="PTHR32448">
    <property type="entry name" value="OS08G0158400 PROTEIN"/>
    <property type="match status" value="1"/>
</dbReference>
<dbReference type="InterPro" id="IPR016167">
    <property type="entry name" value="FAD-bd_PCMH_sub1"/>
</dbReference>
<gene>
    <name evidence="8" type="ORF">LVIROSA_LOCUS2679</name>
</gene>
<dbReference type="Gene3D" id="3.30.465.10">
    <property type="match status" value="1"/>
</dbReference>
<dbReference type="Proteomes" id="UP001157418">
    <property type="component" value="Unassembled WGS sequence"/>
</dbReference>
<evidence type="ECO:0000256" key="2">
    <source>
        <dbReference type="ARBA" id="ARBA00005466"/>
    </source>
</evidence>
<evidence type="ECO:0000313" key="9">
    <source>
        <dbReference type="Proteomes" id="UP001157418"/>
    </source>
</evidence>
<dbReference type="InterPro" id="IPR006094">
    <property type="entry name" value="Oxid_FAD_bind_N"/>
</dbReference>
<evidence type="ECO:0000256" key="5">
    <source>
        <dbReference type="ARBA" id="ARBA00022827"/>
    </source>
</evidence>
<evidence type="ECO:0000256" key="3">
    <source>
        <dbReference type="ARBA" id="ARBA00022630"/>
    </source>
</evidence>
<comment type="caution">
    <text evidence="8">The sequence shown here is derived from an EMBL/GenBank/DDBJ whole genome shotgun (WGS) entry which is preliminary data.</text>
</comment>
<accession>A0AAU9LJ20</accession>
<evidence type="ECO:0000256" key="1">
    <source>
        <dbReference type="ARBA" id="ARBA00001974"/>
    </source>
</evidence>
<evidence type="ECO:0000256" key="6">
    <source>
        <dbReference type="ARBA" id="ARBA00023180"/>
    </source>
</evidence>
<dbReference type="SUPFAM" id="SSF56176">
    <property type="entry name" value="FAD-binding/transporter-associated domain-like"/>
    <property type="match status" value="1"/>
</dbReference>
<comment type="cofactor">
    <cofactor evidence="1">
        <name>FAD</name>
        <dbReference type="ChEBI" id="CHEBI:57692"/>
    </cofactor>
</comment>
<dbReference type="Gene3D" id="3.40.462.20">
    <property type="match status" value="1"/>
</dbReference>
<dbReference type="AlphaFoldDB" id="A0AAU9LJ20"/>